<feature type="signal peptide" evidence="1">
    <location>
        <begin position="1"/>
        <end position="20"/>
    </location>
</feature>
<proteinExistence type="predicted"/>
<comment type="caution">
    <text evidence="2">The sequence shown here is derived from an EMBL/GenBank/DDBJ whole genome shotgun (WGS) entry which is preliminary data.</text>
</comment>
<gene>
    <name evidence="2" type="ORF">FSCOSCO3_A000663</name>
</gene>
<name>A0AAV1PC33_SCOSC</name>
<evidence type="ECO:0000313" key="3">
    <source>
        <dbReference type="Proteomes" id="UP001314229"/>
    </source>
</evidence>
<organism evidence="2 3">
    <name type="scientific">Scomber scombrus</name>
    <name type="common">Atlantic mackerel</name>
    <name type="synonym">Scomber vernalis</name>
    <dbReference type="NCBI Taxonomy" id="13677"/>
    <lineage>
        <taxon>Eukaryota</taxon>
        <taxon>Metazoa</taxon>
        <taxon>Chordata</taxon>
        <taxon>Craniata</taxon>
        <taxon>Vertebrata</taxon>
        <taxon>Euteleostomi</taxon>
        <taxon>Actinopterygii</taxon>
        <taxon>Neopterygii</taxon>
        <taxon>Teleostei</taxon>
        <taxon>Neoteleostei</taxon>
        <taxon>Acanthomorphata</taxon>
        <taxon>Pelagiaria</taxon>
        <taxon>Scombriformes</taxon>
        <taxon>Scombridae</taxon>
        <taxon>Scomber</taxon>
    </lineage>
</organism>
<dbReference type="AlphaFoldDB" id="A0AAV1PC33"/>
<dbReference type="Proteomes" id="UP001314229">
    <property type="component" value="Unassembled WGS sequence"/>
</dbReference>
<protein>
    <submittedName>
        <fullName evidence="2">Uncharacterized protein</fullName>
    </submittedName>
</protein>
<evidence type="ECO:0000313" key="2">
    <source>
        <dbReference type="EMBL" id="CAK6969266.1"/>
    </source>
</evidence>
<evidence type="ECO:0000256" key="1">
    <source>
        <dbReference type="SAM" id="SignalP"/>
    </source>
</evidence>
<keyword evidence="1" id="KW-0732">Signal</keyword>
<feature type="chain" id="PRO_5043527743" evidence="1">
    <location>
        <begin position="21"/>
        <end position="117"/>
    </location>
</feature>
<keyword evidence="3" id="KW-1185">Reference proteome</keyword>
<sequence>MGKSLGIWLLTLAVVTLFSASEVDSIKLLCCMGGNPEEVHNIKKCFEQVRRVDCNYHAFLENCSVLTSSKPSADLKSWMMLTWNKSSCPEQFLIIYYLLLLLKYQDVLGRTVLFVGK</sequence>
<accession>A0AAV1PC33</accession>
<reference evidence="2 3" key="1">
    <citation type="submission" date="2024-01" db="EMBL/GenBank/DDBJ databases">
        <authorList>
            <person name="Alioto T."/>
            <person name="Alioto T."/>
            <person name="Gomez Garrido J."/>
        </authorList>
    </citation>
    <scope>NUCLEOTIDE SEQUENCE [LARGE SCALE GENOMIC DNA]</scope>
</reference>
<dbReference type="EMBL" id="CAWUFR010000133">
    <property type="protein sequence ID" value="CAK6969266.1"/>
    <property type="molecule type" value="Genomic_DNA"/>
</dbReference>